<gene>
    <name evidence="1" type="ORF">PFLmoz3_02416</name>
</gene>
<sequence>MQYEVKTSGQGFVAGARPLDDFHQGHLVHGAEEVQADEPGLIRHRRGQTADGQGGGVGGDHRVGPHHALRCGRNLGLECAVFEYGFDDQVAADQVGVILRRMNARQGGFALFGGQLPTADFLVQQCGRMSFAFFGGGQGDVFEHHLDPRTGTDIGDARAHHPGAEHADFARYIRRKTLRSRAAGVDLVELEPEGADHVLRHLPGHQFGEVTGFDQVRGVEVHLGALDRCTQDFLRRGEAALGLATQDRRRNGEHLCDFRVGWRAAGNRVALGVPGLPGLRISQNPGTGLGQQCLAIRRQLINQTRLQGLGGPHLFAFEQIRQGFFQAQHAHHAHHATAPGQQAKGDFRQTQLHGLVVQRDPVMAGQANFPTTAQGRAIDRGHHRFAEGFQAA</sequence>
<name>A0A120G7Y9_PSEFL</name>
<evidence type="ECO:0000313" key="2">
    <source>
        <dbReference type="Proteomes" id="UP000061348"/>
    </source>
</evidence>
<evidence type="ECO:0000313" key="1">
    <source>
        <dbReference type="EMBL" id="KWV88031.1"/>
    </source>
</evidence>
<dbReference type="AlphaFoldDB" id="A0A120G7Y9"/>
<organism evidence="1 2">
    <name type="scientific">Pseudomonas fluorescens</name>
    <dbReference type="NCBI Taxonomy" id="294"/>
    <lineage>
        <taxon>Bacteria</taxon>
        <taxon>Pseudomonadati</taxon>
        <taxon>Pseudomonadota</taxon>
        <taxon>Gammaproteobacteria</taxon>
        <taxon>Pseudomonadales</taxon>
        <taxon>Pseudomonadaceae</taxon>
        <taxon>Pseudomonas</taxon>
    </lineage>
</organism>
<accession>A0A120G7Y9</accession>
<dbReference type="Proteomes" id="UP000061348">
    <property type="component" value="Unassembled WGS sequence"/>
</dbReference>
<proteinExistence type="predicted"/>
<reference evidence="1 2" key="1">
    <citation type="submission" date="2015-05" db="EMBL/GenBank/DDBJ databases">
        <title>A genomic and transcriptomic approach to investigate the blue pigment phenotype in Pseudomonas fluorescens.</title>
        <authorList>
            <person name="Andreani N.A."/>
            <person name="Cardazzo B."/>
        </authorList>
    </citation>
    <scope>NUCLEOTIDE SEQUENCE [LARGE SCALE GENOMIC DNA]</scope>
    <source>
        <strain evidence="1 2">Ps_22</strain>
    </source>
</reference>
<dbReference type="EMBL" id="LCYA01000058">
    <property type="protein sequence ID" value="KWV88031.1"/>
    <property type="molecule type" value="Genomic_DNA"/>
</dbReference>
<comment type="caution">
    <text evidence="1">The sequence shown here is derived from an EMBL/GenBank/DDBJ whole genome shotgun (WGS) entry which is preliminary data.</text>
</comment>
<protein>
    <submittedName>
        <fullName evidence="1">Uncharacterized protein</fullName>
    </submittedName>
</protein>